<keyword evidence="1" id="KW-0812">Transmembrane</keyword>
<keyword evidence="3" id="KW-1185">Reference proteome</keyword>
<feature type="transmembrane region" description="Helical" evidence="1">
    <location>
        <begin position="315"/>
        <end position="335"/>
    </location>
</feature>
<feature type="transmembrane region" description="Helical" evidence="1">
    <location>
        <begin position="84"/>
        <end position="107"/>
    </location>
</feature>
<reference evidence="3" key="1">
    <citation type="submission" date="2013-09" db="EMBL/GenBank/DDBJ databases">
        <title>The Genome Sequence of Anopheles culicifacies species A.</title>
        <authorList>
            <consortium name="The Broad Institute Genomics Platform"/>
            <person name="Neafsey D.E."/>
            <person name="Besansky N."/>
            <person name="Howell P."/>
            <person name="Walton C."/>
            <person name="Young S.K."/>
            <person name="Zeng Q."/>
            <person name="Gargeya S."/>
            <person name="Fitzgerald M."/>
            <person name="Haas B."/>
            <person name="Abouelleil A."/>
            <person name="Allen A.W."/>
            <person name="Alvarado L."/>
            <person name="Arachchi H.M."/>
            <person name="Berlin A.M."/>
            <person name="Chapman S.B."/>
            <person name="Gainer-Dewar J."/>
            <person name="Goldberg J."/>
            <person name="Griggs A."/>
            <person name="Gujja S."/>
            <person name="Hansen M."/>
            <person name="Howarth C."/>
            <person name="Imamovic A."/>
            <person name="Ireland A."/>
            <person name="Larimer J."/>
            <person name="McCowan C."/>
            <person name="Murphy C."/>
            <person name="Pearson M."/>
            <person name="Poon T.W."/>
            <person name="Priest M."/>
            <person name="Roberts A."/>
            <person name="Saif S."/>
            <person name="Shea T."/>
            <person name="Sisk P."/>
            <person name="Sykes S."/>
            <person name="Wortman J."/>
            <person name="Nusbaum C."/>
            <person name="Birren B."/>
        </authorList>
    </citation>
    <scope>NUCLEOTIDE SEQUENCE [LARGE SCALE GENOMIC DNA]</scope>
    <source>
        <strain evidence="3">A-37</strain>
    </source>
</reference>
<reference evidence="2" key="2">
    <citation type="submission" date="2020-05" db="UniProtKB">
        <authorList>
            <consortium name="EnsemblMetazoa"/>
        </authorList>
    </citation>
    <scope>IDENTIFICATION</scope>
    <source>
        <strain evidence="2">A-37</strain>
    </source>
</reference>
<feature type="transmembrane region" description="Helical" evidence="1">
    <location>
        <begin position="365"/>
        <end position="386"/>
    </location>
</feature>
<organism evidence="2 3">
    <name type="scientific">Anopheles culicifacies</name>
    <dbReference type="NCBI Taxonomy" id="139723"/>
    <lineage>
        <taxon>Eukaryota</taxon>
        <taxon>Metazoa</taxon>
        <taxon>Ecdysozoa</taxon>
        <taxon>Arthropoda</taxon>
        <taxon>Hexapoda</taxon>
        <taxon>Insecta</taxon>
        <taxon>Pterygota</taxon>
        <taxon>Neoptera</taxon>
        <taxon>Endopterygota</taxon>
        <taxon>Diptera</taxon>
        <taxon>Nematocera</taxon>
        <taxon>Culicoidea</taxon>
        <taxon>Culicidae</taxon>
        <taxon>Anophelinae</taxon>
        <taxon>Anopheles</taxon>
        <taxon>culicifacies species complex</taxon>
    </lineage>
</organism>
<evidence type="ECO:0000313" key="2">
    <source>
        <dbReference type="EnsemblMetazoa" id="ACUA006988-PA"/>
    </source>
</evidence>
<dbReference type="AlphaFoldDB" id="A0A182M185"/>
<accession>A0A182M185</accession>
<dbReference type="VEuPathDB" id="VectorBase:ACUA006988"/>
<evidence type="ECO:0000256" key="1">
    <source>
        <dbReference type="SAM" id="Phobius"/>
    </source>
</evidence>
<keyword evidence="1" id="KW-0472">Membrane</keyword>
<evidence type="ECO:0000313" key="3">
    <source>
        <dbReference type="Proteomes" id="UP000075883"/>
    </source>
</evidence>
<dbReference type="Proteomes" id="UP000075883">
    <property type="component" value="Unassembled WGS sequence"/>
</dbReference>
<dbReference type="EnsemblMetazoa" id="ACUA006988-RA">
    <property type="protein sequence ID" value="ACUA006988-PA"/>
    <property type="gene ID" value="ACUA006988"/>
</dbReference>
<dbReference type="EMBL" id="AXCM01000746">
    <property type="status" value="NOT_ANNOTATED_CDS"/>
    <property type="molecule type" value="Genomic_DNA"/>
</dbReference>
<protein>
    <submittedName>
        <fullName evidence="2">Uncharacterized protein</fullName>
    </submittedName>
</protein>
<keyword evidence="1" id="KW-1133">Transmembrane helix</keyword>
<sequence length="398" mass="41171">MNVIFICFCTFRIRKRMTNCATSVGGNSFQRISATDGFDIGRSLVATLVDAGTSSSILLDAADVTLTRLASLLAASDVKTGDDVAATIIVCKVVVAAAAATVVVVGLPVDARLGLASLAVAAMIADAAEPSDFIFLCCKSSVALAVLDLLTFAPTGTVSSLSTKLVFKNFVVENSGLSFLLPSAESDTPLGPLLSVLNLVAAKSIFFNGAVLPSWASFVAVEGSFFLTRRGTPISSSLGCCSVPATVDDGTDDAGDGDVWTESCCEDENVTDEIAIVITSSSFLPSIASRYSSSSSPPAVPSNARKPLKFSSIRLITSSFSSSFSVMLSIVGLLLRSSLADVSDVSSISSISIFVVEMSPPSWPVALFTGPMLLLLLLALVTVPTLEGRSIPSPKSCS</sequence>
<name>A0A182M185_9DIPT</name>
<proteinExistence type="predicted"/>